<dbReference type="RefSeq" id="WP_142455445.1">
    <property type="nucleotide sequence ID" value="NZ_FXTP01000013.1"/>
</dbReference>
<dbReference type="Proteomes" id="UP000317557">
    <property type="component" value="Unassembled WGS sequence"/>
</dbReference>
<dbReference type="EMBL" id="FXTP01000013">
    <property type="protein sequence ID" value="SMO87362.1"/>
    <property type="molecule type" value="Genomic_DNA"/>
</dbReference>
<gene>
    <name evidence="1" type="ORF">SAMN06265219_113149</name>
</gene>
<proteinExistence type="predicted"/>
<protein>
    <submittedName>
        <fullName evidence="1">Uncharacterized protein</fullName>
    </submittedName>
</protein>
<accession>A0A521ETW5</accession>
<reference evidence="1 2" key="1">
    <citation type="submission" date="2017-05" db="EMBL/GenBank/DDBJ databases">
        <authorList>
            <person name="Varghese N."/>
            <person name="Submissions S."/>
        </authorList>
    </citation>
    <scope>NUCLEOTIDE SEQUENCE [LARGE SCALE GENOMIC DNA]</scope>
    <source>
        <strain evidence="1 2">DSM 21985</strain>
    </source>
</reference>
<sequence>MFNLFKKEKPKEEGSNLAKEAKIEIVLEKGHISGFLIFIEGNPSSISDKLKNNSLVKTFVSTIEDRIKNKDYEDPRNALFDDLILEDIKEDDVSNVMRAVFSTNNQPLFKWQPDK</sequence>
<evidence type="ECO:0000313" key="2">
    <source>
        <dbReference type="Proteomes" id="UP000317557"/>
    </source>
</evidence>
<dbReference type="AlphaFoldDB" id="A0A521ETW5"/>
<organism evidence="1 2">
    <name type="scientific">Gracilimonas mengyeensis</name>
    <dbReference type="NCBI Taxonomy" id="1302730"/>
    <lineage>
        <taxon>Bacteria</taxon>
        <taxon>Pseudomonadati</taxon>
        <taxon>Balneolota</taxon>
        <taxon>Balneolia</taxon>
        <taxon>Balneolales</taxon>
        <taxon>Balneolaceae</taxon>
        <taxon>Gracilimonas</taxon>
    </lineage>
</organism>
<name>A0A521ETW5_9BACT</name>
<evidence type="ECO:0000313" key="1">
    <source>
        <dbReference type="EMBL" id="SMO87362.1"/>
    </source>
</evidence>
<keyword evidence="2" id="KW-1185">Reference proteome</keyword>